<protein>
    <submittedName>
        <fullName evidence="1">Uncharacterized protein</fullName>
    </submittedName>
</protein>
<dbReference type="Proteomes" id="UP000032900">
    <property type="component" value="Unassembled WGS sequence"/>
</dbReference>
<dbReference type="InterPro" id="IPR023137">
    <property type="entry name" value="BrxA_sf"/>
</dbReference>
<name>A0A0E9LUI3_9BACT</name>
<dbReference type="STRING" id="1236989.JCM15548_11090"/>
<gene>
    <name evidence="1" type="ORF">JCM15548_11090</name>
</gene>
<reference evidence="1 2" key="1">
    <citation type="journal article" date="2015" name="Microbes Environ.">
        <title>Distribution and evolution of nitrogen fixation genes in the phylum bacteroidetes.</title>
        <authorList>
            <person name="Inoue J."/>
            <person name="Oshima K."/>
            <person name="Suda W."/>
            <person name="Sakamoto M."/>
            <person name="Iino T."/>
            <person name="Noda S."/>
            <person name="Hongoh Y."/>
            <person name="Hattori M."/>
            <person name="Ohkuma M."/>
        </authorList>
    </citation>
    <scope>NUCLEOTIDE SEQUENCE [LARGE SCALE GENOMIC DNA]</scope>
    <source>
        <strain evidence="1">JCM 15548</strain>
    </source>
</reference>
<keyword evidence="2" id="KW-1185">Reference proteome</keyword>
<dbReference type="InterPro" id="IPR014948">
    <property type="entry name" value="BrxA"/>
</dbReference>
<dbReference type="Pfam" id="PF08849">
    <property type="entry name" value="BrxA"/>
    <property type="match status" value="1"/>
</dbReference>
<proteinExistence type="predicted"/>
<dbReference type="RefSeq" id="WP_062122681.1">
    <property type="nucleotide sequence ID" value="NZ_BAZW01000005.1"/>
</dbReference>
<dbReference type="AlphaFoldDB" id="A0A0E9LUI3"/>
<dbReference type="Gene3D" id="1.10.3540.10">
    <property type="entry name" value="uncharacterized protein from magnetospirillum magneticum domain"/>
    <property type="match status" value="1"/>
</dbReference>
<organism evidence="1 2">
    <name type="scientific">Geofilum rubicundum JCM 15548</name>
    <dbReference type="NCBI Taxonomy" id="1236989"/>
    <lineage>
        <taxon>Bacteria</taxon>
        <taxon>Pseudomonadati</taxon>
        <taxon>Bacteroidota</taxon>
        <taxon>Bacteroidia</taxon>
        <taxon>Marinilabiliales</taxon>
        <taxon>Marinilabiliaceae</taxon>
        <taxon>Geofilum</taxon>
    </lineage>
</organism>
<comment type="caution">
    <text evidence="1">The sequence shown here is derived from an EMBL/GenBank/DDBJ whole genome shotgun (WGS) entry which is preliminary data.</text>
</comment>
<evidence type="ECO:0000313" key="1">
    <source>
        <dbReference type="EMBL" id="GAO28943.1"/>
    </source>
</evidence>
<dbReference type="EMBL" id="BAZW01000005">
    <property type="protein sequence ID" value="GAO28943.1"/>
    <property type="molecule type" value="Genomic_DNA"/>
</dbReference>
<evidence type="ECO:0000313" key="2">
    <source>
        <dbReference type="Proteomes" id="UP000032900"/>
    </source>
</evidence>
<sequence>MKIVKKKYQTGYSTRSLMIKEFDAILNSVNDLEEFFNGNEKVDINVIPVNSERSKNIVLTEVNKRVRSLANPVFWKLYRDGSSRDKTLILFYATCKAYQLIPDFVIDTVLPKWYNMDYELSSYDFKAFIYRISENHPEFGNFSDKNLNNISAATIKILREVGILKKNTLVKEDYNHQILNEIVSNGDSWFLEVLLLNESERQAIIGQ</sequence>
<accession>A0A0E9LUI3</accession>